<keyword evidence="3" id="KW-1185">Reference proteome</keyword>
<evidence type="ECO:0000256" key="1">
    <source>
        <dbReference type="SAM" id="MobiDB-lite"/>
    </source>
</evidence>
<proteinExistence type="predicted"/>
<dbReference type="Proteomes" id="UP000314982">
    <property type="component" value="Unassembled WGS sequence"/>
</dbReference>
<reference evidence="2" key="2">
    <citation type="submission" date="2025-08" db="UniProtKB">
        <authorList>
            <consortium name="Ensembl"/>
        </authorList>
    </citation>
    <scope>IDENTIFICATION</scope>
</reference>
<reference evidence="2" key="3">
    <citation type="submission" date="2025-09" db="UniProtKB">
        <authorList>
            <consortium name="Ensembl"/>
        </authorList>
    </citation>
    <scope>IDENTIFICATION</scope>
</reference>
<dbReference type="Pfam" id="PF06046">
    <property type="entry name" value="Sec6"/>
    <property type="match status" value="1"/>
</dbReference>
<dbReference type="Ensembl" id="ENSHHUT00000002754.1">
    <property type="protein sequence ID" value="ENSHHUP00000002657.1"/>
    <property type="gene ID" value="ENSHHUG00000001710.1"/>
</dbReference>
<sequence length="94" mass="11211">MHKPLEVELTDWQRDQEPNTDHKGFYRTSLPTIITQMLEENARVSLMISKSLWDQTTQVGLYEMENLLNRWVCFFCMSMCLLWLCMYENGAENL</sequence>
<dbReference type="PANTHER" id="PTHR21292">
    <property type="entry name" value="EXOCYST COMPLEX COMPONENT SEC6-RELATED"/>
    <property type="match status" value="1"/>
</dbReference>
<dbReference type="PANTHER" id="PTHR21292:SF12">
    <property type="entry name" value="EXOCYST COMPLEX COMPONENT 3-LIKE PROTEIN"/>
    <property type="match status" value="1"/>
</dbReference>
<dbReference type="Gene3D" id="1.10.357.50">
    <property type="match status" value="1"/>
</dbReference>
<dbReference type="GO" id="GO:0000149">
    <property type="term" value="F:SNARE binding"/>
    <property type="evidence" value="ECO:0007669"/>
    <property type="project" value="TreeGrafter"/>
</dbReference>
<feature type="region of interest" description="Disordered" evidence="1">
    <location>
        <begin position="1"/>
        <end position="22"/>
    </location>
</feature>
<protein>
    <submittedName>
        <fullName evidence="2">Uncharacterized protein</fullName>
    </submittedName>
</protein>
<evidence type="ECO:0000313" key="2">
    <source>
        <dbReference type="Ensembl" id="ENSHHUP00000002657.1"/>
    </source>
</evidence>
<dbReference type="GO" id="GO:0006887">
    <property type="term" value="P:exocytosis"/>
    <property type="evidence" value="ECO:0007669"/>
    <property type="project" value="InterPro"/>
</dbReference>
<dbReference type="AlphaFoldDB" id="A0A4W5JH79"/>
<name>A0A4W5JH79_9TELE</name>
<organism evidence="2 3">
    <name type="scientific">Hucho hucho</name>
    <name type="common">huchen</name>
    <dbReference type="NCBI Taxonomy" id="62062"/>
    <lineage>
        <taxon>Eukaryota</taxon>
        <taxon>Metazoa</taxon>
        <taxon>Chordata</taxon>
        <taxon>Craniata</taxon>
        <taxon>Vertebrata</taxon>
        <taxon>Euteleostomi</taxon>
        <taxon>Actinopterygii</taxon>
        <taxon>Neopterygii</taxon>
        <taxon>Teleostei</taxon>
        <taxon>Protacanthopterygii</taxon>
        <taxon>Salmoniformes</taxon>
        <taxon>Salmonidae</taxon>
        <taxon>Salmoninae</taxon>
        <taxon>Hucho</taxon>
    </lineage>
</organism>
<reference evidence="3" key="1">
    <citation type="submission" date="2018-06" db="EMBL/GenBank/DDBJ databases">
        <title>Genome assembly of Danube salmon.</title>
        <authorList>
            <person name="Macqueen D.J."/>
            <person name="Gundappa M.K."/>
        </authorList>
    </citation>
    <scope>NUCLEOTIDE SEQUENCE [LARGE SCALE GENOMIC DNA]</scope>
</reference>
<accession>A0A4W5JH79</accession>
<evidence type="ECO:0000313" key="3">
    <source>
        <dbReference type="Proteomes" id="UP000314982"/>
    </source>
</evidence>
<dbReference type="STRING" id="62062.ENSHHUP00000002657"/>
<dbReference type="GO" id="GO:0051601">
    <property type="term" value="P:exocyst localization"/>
    <property type="evidence" value="ECO:0007669"/>
    <property type="project" value="TreeGrafter"/>
</dbReference>
<dbReference type="InterPro" id="IPR010326">
    <property type="entry name" value="EXOC3/Sec6"/>
</dbReference>
<dbReference type="GO" id="GO:0000145">
    <property type="term" value="C:exocyst"/>
    <property type="evidence" value="ECO:0007669"/>
    <property type="project" value="InterPro"/>
</dbReference>